<keyword evidence="9" id="KW-1185">Reference proteome</keyword>
<dbReference type="EMBL" id="VDCV01000006">
    <property type="protein sequence ID" value="KAB5553054.1"/>
    <property type="molecule type" value="Genomic_DNA"/>
</dbReference>
<organism evidence="8 9">
    <name type="scientific">Salix brachista</name>
    <dbReference type="NCBI Taxonomy" id="2182728"/>
    <lineage>
        <taxon>Eukaryota</taxon>
        <taxon>Viridiplantae</taxon>
        <taxon>Streptophyta</taxon>
        <taxon>Embryophyta</taxon>
        <taxon>Tracheophyta</taxon>
        <taxon>Spermatophyta</taxon>
        <taxon>Magnoliopsida</taxon>
        <taxon>eudicotyledons</taxon>
        <taxon>Gunneridae</taxon>
        <taxon>Pentapetalae</taxon>
        <taxon>rosids</taxon>
        <taxon>fabids</taxon>
        <taxon>Malpighiales</taxon>
        <taxon>Salicaceae</taxon>
        <taxon>Saliceae</taxon>
        <taxon>Salix</taxon>
    </lineage>
</organism>
<feature type="region of interest" description="Disordered" evidence="7">
    <location>
        <begin position="60"/>
        <end position="79"/>
    </location>
</feature>
<dbReference type="AlphaFoldDB" id="A0A5N5MCY8"/>
<comment type="similarity">
    <text evidence="1 6">Belongs to the copper transporter (Ctr) (TC 1.A.56) family. SLC31A subfamily.</text>
</comment>
<dbReference type="PANTHER" id="PTHR12483:SF92">
    <property type="entry name" value="COPPER TRANSPORT PROTEIN"/>
    <property type="match status" value="1"/>
</dbReference>
<proteinExistence type="inferred from homology"/>
<keyword evidence="6" id="KW-0813">Transport</keyword>
<evidence type="ECO:0000313" key="9">
    <source>
        <dbReference type="Proteomes" id="UP000326939"/>
    </source>
</evidence>
<feature type="transmembrane region" description="Helical" evidence="6">
    <location>
        <begin position="91"/>
        <end position="111"/>
    </location>
</feature>
<comment type="subcellular location">
    <subcellularLocation>
        <location evidence="6">Membrane</location>
        <topology evidence="6">Multi-pass membrane protein</topology>
    </subcellularLocation>
</comment>
<dbReference type="GO" id="GO:0005375">
    <property type="term" value="F:copper ion transmembrane transporter activity"/>
    <property type="evidence" value="ECO:0007669"/>
    <property type="project" value="UniProtKB-UniRule"/>
</dbReference>
<feature type="transmembrane region" description="Helical" evidence="6">
    <location>
        <begin position="24"/>
        <end position="44"/>
    </location>
</feature>
<dbReference type="InterPro" id="IPR007274">
    <property type="entry name" value="Cop_transporter"/>
</dbReference>
<protein>
    <recommendedName>
        <fullName evidence="6">Copper transport protein</fullName>
    </recommendedName>
</protein>
<evidence type="ECO:0000256" key="2">
    <source>
        <dbReference type="ARBA" id="ARBA00022692"/>
    </source>
</evidence>
<dbReference type="PANTHER" id="PTHR12483">
    <property type="entry name" value="SOLUTE CARRIER FAMILY 31 COPPER TRANSPORTERS"/>
    <property type="match status" value="1"/>
</dbReference>
<evidence type="ECO:0000256" key="1">
    <source>
        <dbReference type="ARBA" id="ARBA00006921"/>
    </source>
</evidence>
<keyword evidence="5 6" id="KW-0472">Membrane</keyword>
<gene>
    <name evidence="8" type="ORF">DKX38_010365</name>
</gene>
<evidence type="ECO:0000313" key="8">
    <source>
        <dbReference type="EMBL" id="KAB5553054.1"/>
    </source>
</evidence>
<evidence type="ECO:0000256" key="3">
    <source>
        <dbReference type="ARBA" id="ARBA00022796"/>
    </source>
</evidence>
<evidence type="ECO:0000256" key="6">
    <source>
        <dbReference type="RuleBase" id="RU367022"/>
    </source>
</evidence>
<feature type="transmembrane region" description="Helical" evidence="6">
    <location>
        <begin position="117"/>
        <end position="133"/>
    </location>
</feature>
<keyword evidence="6" id="KW-0406">Ion transport</keyword>
<sequence>MMHMTFYWSREVTILVNSWHTKTWLSYSLSLLACLLASILYQYLENRRMRLKLISAGSVKGKPSPSATTDEPLLQKMGGGGGKVRWSAARVGEAVLFGINSGIGYLLMLVVMSFNGGVFLAVVLGLSIGYLLFRSEDQNSTILENPCACA</sequence>
<accession>A0A5N5MCY8</accession>
<reference evidence="9" key="1">
    <citation type="journal article" date="2019" name="Gigascience">
        <title>De novo genome assembly of the endangered Acer yangbiense, a plant species with extremely small populations endemic to Yunnan Province, China.</title>
        <authorList>
            <person name="Yang J."/>
            <person name="Wariss H.M."/>
            <person name="Tao L."/>
            <person name="Zhang R."/>
            <person name="Yun Q."/>
            <person name="Hollingsworth P."/>
            <person name="Dao Z."/>
            <person name="Luo G."/>
            <person name="Guo H."/>
            <person name="Ma Y."/>
            <person name="Sun W."/>
        </authorList>
    </citation>
    <scope>NUCLEOTIDE SEQUENCE [LARGE SCALE GENOMIC DNA]</scope>
    <source>
        <strain evidence="9">cv. br00</strain>
    </source>
</reference>
<name>A0A5N5MCY8_9ROSI</name>
<evidence type="ECO:0000256" key="5">
    <source>
        <dbReference type="ARBA" id="ARBA00023136"/>
    </source>
</evidence>
<keyword evidence="4 6" id="KW-1133">Transmembrane helix</keyword>
<evidence type="ECO:0000256" key="4">
    <source>
        <dbReference type="ARBA" id="ARBA00022989"/>
    </source>
</evidence>
<keyword evidence="6" id="KW-0186">Copper</keyword>
<keyword evidence="2 6" id="KW-0812">Transmembrane</keyword>
<keyword evidence="3 6" id="KW-0187">Copper transport</keyword>
<dbReference type="GO" id="GO:0005886">
    <property type="term" value="C:plasma membrane"/>
    <property type="evidence" value="ECO:0007669"/>
    <property type="project" value="TreeGrafter"/>
</dbReference>
<dbReference type="Proteomes" id="UP000326939">
    <property type="component" value="Chromosome 6"/>
</dbReference>
<dbReference type="Pfam" id="PF04145">
    <property type="entry name" value="Ctr"/>
    <property type="match status" value="1"/>
</dbReference>
<evidence type="ECO:0000256" key="7">
    <source>
        <dbReference type="SAM" id="MobiDB-lite"/>
    </source>
</evidence>
<comment type="caution">
    <text evidence="8">The sequence shown here is derived from an EMBL/GenBank/DDBJ whole genome shotgun (WGS) entry which is preliminary data.</text>
</comment>